<keyword evidence="2" id="KW-1185">Reference proteome</keyword>
<organism evidence="1 2">
    <name type="scientific">Pararobbsia alpina</name>
    <dbReference type="NCBI Taxonomy" id="621374"/>
    <lineage>
        <taxon>Bacteria</taxon>
        <taxon>Pseudomonadati</taxon>
        <taxon>Pseudomonadota</taxon>
        <taxon>Betaproteobacteria</taxon>
        <taxon>Burkholderiales</taxon>
        <taxon>Burkholderiaceae</taxon>
        <taxon>Pararobbsia</taxon>
    </lineage>
</organism>
<dbReference type="AlphaFoldDB" id="A0A6S7BHG2"/>
<evidence type="ECO:0000313" key="2">
    <source>
        <dbReference type="Proteomes" id="UP000494115"/>
    </source>
</evidence>
<name>A0A6S7BHG2_9BURK</name>
<sequence length="115" mass="13073">MATTAFLQKHKSVSEVANGREATRRVTSHDISGLPGDYLLETLFHIWLARCVNQLTNVPVHYYTVSYGSIVIASECYDATLLTFMRHSVSHEVNNIAIQIVLLILDLHRLIKFFK</sequence>
<dbReference type="EMBL" id="CADIKM010000038">
    <property type="protein sequence ID" value="CAB3800574.1"/>
    <property type="molecule type" value="Genomic_DNA"/>
</dbReference>
<accession>A0A6S7BHG2</accession>
<reference evidence="1 2" key="1">
    <citation type="submission" date="2020-04" db="EMBL/GenBank/DDBJ databases">
        <authorList>
            <person name="De Canck E."/>
        </authorList>
    </citation>
    <scope>NUCLEOTIDE SEQUENCE [LARGE SCALE GENOMIC DNA]</scope>
    <source>
        <strain evidence="1 2">LMG 28138</strain>
    </source>
</reference>
<dbReference type="Proteomes" id="UP000494115">
    <property type="component" value="Unassembled WGS sequence"/>
</dbReference>
<proteinExistence type="predicted"/>
<evidence type="ECO:0000313" key="1">
    <source>
        <dbReference type="EMBL" id="CAB3800574.1"/>
    </source>
</evidence>
<gene>
    <name evidence="1" type="ORF">LMG28138_04855</name>
</gene>
<protein>
    <submittedName>
        <fullName evidence="1">Uncharacterized protein</fullName>
    </submittedName>
</protein>